<protein>
    <submittedName>
        <fullName evidence="1">Uncharacterized protein</fullName>
    </submittedName>
</protein>
<dbReference type="Proteomes" id="UP000708208">
    <property type="component" value="Unassembled WGS sequence"/>
</dbReference>
<feature type="non-terminal residue" evidence="1">
    <location>
        <position position="1"/>
    </location>
</feature>
<dbReference type="AlphaFoldDB" id="A0A8J2JZW7"/>
<sequence length="104" mass="11866">STAFPKIESGLRRSNEAIHQRKNLFLKKLFASPPEGIRGQLWKDIWELPSYNDNYVNNLVENCGSNLFTPSMKFSSLDVKTHFVTAGFPELIGIIIFNLFDIFA</sequence>
<keyword evidence="2" id="KW-1185">Reference proteome</keyword>
<accession>A0A8J2JZW7</accession>
<evidence type="ECO:0000313" key="1">
    <source>
        <dbReference type="EMBL" id="CAG7728429.1"/>
    </source>
</evidence>
<gene>
    <name evidence="1" type="ORF">AFUS01_LOCUS17206</name>
</gene>
<name>A0A8J2JZW7_9HEXA</name>
<dbReference type="EMBL" id="CAJVCH010163301">
    <property type="protein sequence ID" value="CAG7728429.1"/>
    <property type="molecule type" value="Genomic_DNA"/>
</dbReference>
<reference evidence="1" key="1">
    <citation type="submission" date="2021-06" db="EMBL/GenBank/DDBJ databases">
        <authorList>
            <person name="Hodson N. C."/>
            <person name="Mongue J. A."/>
            <person name="Jaron S. K."/>
        </authorList>
    </citation>
    <scope>NUCLEOTIDE SEQUENCE</scope>
</reference>
<comment type="caution">
    <text evidence="1">The sequence shown here is derived from an EMBL/GenBank/DDBJ whole genome shotgun (WGS) entry which is preliminary data.</text>
</comment>
<proteinExistence type="predicted"/>
<evidence type="ECO:0000313" key="2">
    <source>
        <dbReference type="Proteomes" id="UP000708208"/>
    </source>
</evidence>
<organism evidence="1 2">
    <name type="scientific">Allacma fusca</name>
    <dbReference type="NCBI Taxonomy" id="39272"/>
    <lineage>
        <taxon>Eukaryota</taxon>
        <taxon>Metazoa</taxon>
        <taxon>Ecdysozoa</taxon>
        <taxon>Arthropoda</taxon>
        <taxon>Hexapoda</taxon>
        <taxon>Collembola</taxon>
        <taxon>Symphypleona</taxon>
        <taxon>Sminthuridae</taxon>
        <taxon>Allacma</taxon>
    </lineage>
</organism>